<organism evidence="2 3">
    <name type="scientific">Streptomyces antnestii</name>
    <dbReference type="NCBI Taxonomy" id="2494256"/>
    <lineage>
        <taxon>Bacteria</taxon>
        <taxon>Bacillati</taxon>
        <taxon>Actinomycetota</taxon>
        <taxon>Actinomycetes</taxon>
        <taxon>Kitasatosporales</taxon>
        <taxon>Streptomycetaceae</taxon>
        <taxon>Streptomyces</taxon>
    </lineage>
</organism>
<proteinExistence type="predicted"/>
<sequence length="94" mass="10421">MTGHILEYADNTRIAGIRYLIHDNAGYFNQAFDAVFTAAGARVVPILPSAPQMNAIAERWVGSWNAVSLFRAALPVLALLYWLTERRNSAERSA</sequence>
<dbReference type="AlphaFoldDB" id="A0A3S2XZE4"/>
<dbReference type="GO" id="GO:0003676">
    <property type="term" value="F:nucleic acid binding"/>
    <property type="evidence" value="ECO:0007669"/>
    <property type="project" value="InterPro"/>
</dbReference>
<keyword evidence="1" id="KW-0472">Membrane</keyword>
<keyword evidence="3" id="KW-1185">Reference proteome</keyword>
<evidence type="ECO:0000313" key="3">
    <source>
        <dbReference type="Proteomes" id="UP000283128"/>
    </source>
</evidence>
<name>A0A3S2XZE4_9ACTN</name>
<feature type="transmembrane region" description="Helical" evidence="1">
    <location>
        <begin position="63"/>
        <end position="83"/>
    </location>
</feature>
<evidence type="ECO:0008006" key="4">
    <source>
        <dbReference type="Google" id="ProtNLM"/>
    </source>
</evidence>
<comment type="caution">
    <text evidence="2">The sequence shown here is derived from an EMBL/GenBank/DDBJ whole genome shotgun (WGS) entry which is preliminary data.</text>
</comment>
<keyword evidence="1" id="KW-1133">Transmembrane helix</keyword>
<dbReference type="EMBL" id="RZYA01000001">
    <property type="protein sequence ID" value="RVU29082.1"/>
    <property type="molecule type" value="Genomic_DNA"/>
</dbReference>
<evidence type="ECO:0000256" key="1">
    <source>
        <dbReference type="SAM" id="Phobius"/>
    </source>
</evidence>
<dbReference type="RefSeq" id="WP_127826668.1">
    <property type="nucleotide sequence ID" value="NZ_RZYA01000001.1"/>
</dbReference>
<dbReference type="Gene3D" id="3.30.420.10">
    <property type="entry name" value="Ribonuclease H-like superfamily/Ribonuclease H"/>
    <property type="match status" value="1"/>
</dbReference>
<protein>
    <recommendedName>
        <fullName evidence="4">Integrase catalytic domain-containing protein</fullName>
    </recommendedName>
</protein>
<dbReference type="OrthoDB" id="52928at2"/>
<reference evidence="2 3" key="1">
    <citation type="submission" date="2019-01" db="EMBL/GenBank/DDBJ databases">
        <title>Genome sequences of Streptomyces and Rhizobium isolates collected from root and soil.</title>
        <authorList>
            <person name="Chhettri S."/>
            <person name="Sevigny J.L."/>
            <person name="Sen A."/>
            <person name="Ennis N."/>
            <person name="Tisa L."/>
        </authorList>
    </citation>
    <scope>NUCLEOTIDE SEQUENCE [LARGE SCALE GENOMIC DNA]</scope>
    <source>
        <strain evidence="2 3">San01</strain>
    </source>
</reference>
<dbReference type="InterPro" id="IPR036397">
    <property type="entry name" value="RNaseH_sf"/>
</dbReference>
<evidence type="ECO:0000313" key="2">
    <source>
        <dbReference type="EMBL" id="RVU29082.1"/>
    </source>
</evidence>
<accession>A0A3S2XZE4</accession>
<dbReference type="Proteomes" id="UP000283128">
    <property type="component" value="Unassembled WGS sequence"/>
</dbReference>
<gene>
    <name evidence="2" type="ORF">EOT10_04530</name>
</gene>
<keyword evidence="1" id="KW-0812">Transmembrane</keyword>